<organism evidence="2 3">
    <name type="scientific">Ruminococcus albus</name>
    <dbReference type="NCBI Taxonomy" id="1264"/>
    <lineage>
        <taxon>Bacteria</taxon>
        <taxon>Bacillati</taxon>
        <taxon>Bacillota</taxon>
        <taxon>Clostridia</taxon>
        <taxon>Eubacteriales</taxon>
        <taxon>Oscillospiraceae</taxon>
        <taxon>Ruminococcus</taxon>
    </lineage>
</organism>
<protein>
    <submittedName>
        <fullName evidence="2">UDP-N-acetylglucosamine 2-epimerase (Hydrolysing)</fullName>
    </submittedName>
</protein>
<dbReference type="PANTHER" id="PTHR43174:SF3">
    <property type="entry name" value="UDP-N-ACETYLGLUCOSAMINE 2-EPIMERASE"/>
    <property type="match status" value="1"/>
</dbReference>
<dbReference type="PANTHER" id="PTHR43174">
    <property type="entry name" value="UDP-N-ACETYLGLUCOSAMINE 2-EPIMERASE"/>
    <property type="match status" value="1"/>
</dbReference>
<dbReference type="EMBL" id="FOKQ01000062">
    <property type="protein sequence ID" value="SFD31697.1"/>
    <property type="molecule type" value="Genomic_DNA"/>
</dbReference>
<dbReference type="SUPFAM" id="SSF53756">
    <property type="entry name" value="UDP-Glycosyltransferase/glycogen phosphorylase"/>
    <property type="match status" value="1"/>
</dbReference>
<dbReference type="InterPro" id="IPR020004">
    <property type="entry name" value="UDP-GlcNAc_Epase"/>
</dbReference>
<dbReference type="AlphaFoldDB" id="A0A1I1RC15"/>
<dbReference type="Pfam" id="PF02350">
    <property type="entry name" value="Epimerase_2"/>
    <property type="match status" value="1"/>
</dbReference>
<evidence type="ECO:0000313" key="3">
    <source>
        <dbReference type="Proteomes" id="UP000182192"/>
    </source>
</evidence>
<feature type="domain" description="UDP-N-acetylglucosamine 2-epimerase" evidence="1">
    <location>
        <begin position="23"/>
        <end position="356"/>
    </location>
</feature>
<dbReference type="OrthoDB" id="9803238at2"/>
<reference evidence="2 3" key="1">
    <citation type="submission" date="2016-10" db="EMBL/GenBank/DDBJ databases">
        <authorList>
            <person name="de Groot N.N."/>
        </authorList>
    </citation>
    <scope>NUCLEOTIDE SEQUENCE [LARGE SCALE GENOMIC DNA]</scope>
    <source>
        <strain evidence="2 3">AR67</strain>
    </source>
</reference>
<proteinExistence type="predicted"/>
<gene>
    <name evidence="2" type="ORF">SAMN02910406_03651</name>
</gene>
<dbReference type="InterPro" id="IPR003331">
    <property type="entry name" value="UDP_GlcNAc_Epimerase_2_dom"/>
</dbReference>
<dbReference type="Gene3D" id="3.40.50.2000">
    <property type="entry name" value="Glycogen Phosphorylase B"/>
    <property type="match status" value="2"/>
</dbReference>
<evidence type="ECO:0000313" key="2">
    <source>
        <dbReference type="EMBL" id="SFD31697.1"/>
    </source>
</evidence>
<dbReference type="NCBIfam" id="TIGR03568">
    <property type="entry name" value="NeuC_NnaA"/>
    <property type="match status" value="1"/>
</dbReference>
<dbReference type="GO" id="GO:0004553">
    <property type="term" value="F:hydrolase activity, hydrolyzing O-glycosyl compounds"/>
    <property type="evidence" value="ECO:0007669"/>
    <property type="project" value="InterPro"/>
</dbReference>
<sequence>MKKVLFVTGTRADYGKIKSLLKKVESDLNFELYIFVSGMHLVEKLGNTYKEVIKDNYENVYVDYSQANSGIMSFDLGNVISNLTNYVRKIKPDMIVVHGDRIDAMAGAVVGALNNIIVTHIEGGELSGTIDESIRHAISKLSHLHLVSNNDAKERLLQLGEEETRIFVTGSPDIDIMLSDTLPSINDAKKRYGIAFDKYAICMYHPVTTEVHLLKEHISNLVTAMIDSDKNFVVVYPNNDLGSDIIISEYMRLNNNNRFRVFPSLRFEFFLTLLKNADFMIGNSSAGIRETGVYAIPSIDLGTRQRGRFSKDNKNLQHIEENENAILEAISKIDNYRVSSYQFGKGNSTESFMKILNDSRIWNMSIQKVFIDHR</sequence>
<name>A0A1I1RC15_RUMAL</name>
<evidence type="ECO:0000259" key="1">
    <source>
        <dbReference type="Pfam" id="PF02350"/>
    </source>
</evidence>
<dbReference type="InterPro" id="IPR029767">
    <property type="entry name" value="WecB-like"/>
</dbReference>
<dbReference type="GO" id="GO:0006047">
    <property type="term" value="P:UDP-N-acetylglucosamine metabolic process"/>
    <property type="evidence" value="ECO:0007669"/>
    <property type="project" value="InterPro"/>
</dbReference>
<dbReference type="RefSeq" id="WP_074963385.1">
    <property type="nucleotide sequence ID" value="NZ_FOKQ01000062.1"/>
</dbReference>
<dbReference type="Proteomes" id="UP000182192">
    <property type="component" value="Unassembled WGS sequence"/>
</dbReference>
<accession>A0A1I1RC15</accession>